<proteinExistence type="predicted"/>
<keyword evidence="5" id="KW-0762">Sugar transport</keyword>
<dbReference type="NCBIfam" id="TIGR00829">
    <property type="entry name" value="FRU"/>
    <property type="match status" value="1"/>
</dbReference>
<dbReference type="EMBL" id="FLUO01000001">
    <property type="protein sequence ID" value="SBW02175.1"/>
    <property type="molecule type" value="Genomic_DNA"/>
</dbReference>
<dbReference type="InterPro" id="IPR036095">
    <property type="entry name" value="PTS_EIIB-like_sf"/>
</dbReference>
<comment type="catalytic activity">
    <reaction evidence="1">
        <text>D-fructose(out) + N(pros)-phospho-L-histidyl-[protein] = D-fructose 1-phosphate(in) + L-histidyl-[protein]</text>
        <dbReference type="Rhea" id="RHEA:49252"/>
        <dbReference type="Rhea" id="RHEA-COMP:9745"/>
        <dbReference type="Rhea" id="RHEA-COMP:9746"/>
        <dbReference type="ChEBI" id="CHEBI:29979"/>
        <dbReference type="ChEBI" id="CHEBI:37721"/>
        <dbReference type="ChEBI" id="CHEBI:58674"/>
        <dbReference type="ChEBI" id="CHEBI:64837"/>
        <dbReference type="EC" id="2.7.1.202"/>
    </reaction>
</comment>
<evidence type="ECO:0000256" key="5">
    <source>
        <dbReference type="ARBA" id="ARBA00022597"/>
    </source>
</evidence>
<dbReference type="GO" id="GO:0090563">
    <property type="term" value="F:protein-phosphocysteine-sugar phosphotransferase activity"/>
    <property type="evidence" value="ECO:0007669"/>
    <property type="project" value="TreeGrafter"/>
</dbReference>
<dbReference type="GO" id="GO:0005886">
    <property type="term" value="C:plasma membrane"/>
    <property type="evidence" value="ECO:0007669"/>
    <property type="project" value="TreeGrafter"/>
</dbReference>
<dbReference type="InterPro" id="IPR013011">
    <property type="entry name" value="PTS_EIIB_2"/>
</dbReference>
<dbReference type="GO" id="GO:0009401">
    <property type="term" value="P:phosphoenolpyruvate-dependent sugar phosphotransferase system"/>
    <property type="evidence" value="ECO:0007669"/>
    <property type="project" value="UniProtKB-KW"/>
</dbReference>
<protein>
    <recommendedName>
        <fullName evidence="2">protein-N(pi)-phosphohistidine--D-fructose phosphotransferase</fullName>
        <ecNumber evidence="2">2.7.1.202</ecNumber>
    </recommendedName>
</protein>
<keyword evidence="7" id="KW-0598">Phosphotransferase system</keyword>
<evidence type="ECO:0000259" key="9">
    <source>
        <dbReference type="PROSITE" id="PS51099"/>
    </source>
</evidence>
<keyword evidence="8" id="KW-0418">Kinase</keyword>
<dbReference type="EC" id="2.7.1.202" evidence="2"/>
<keyword evidence="3" id="KW-0813">Transport</keyword>
<dbReference type="PANTHER" id="PTHR30505">
    <property type="entry name" value="FRUCTOSE-LIKE PERMEASE"/>
    <property type="match status" value="1"/>
</dbReference>
<dbReference type="GO" id="GO:0016301">
    <property type="term" value="F:kinase activity"/>
    <property type="evidence" value="ECO:0007669"/>
    <property type="project" value="UniProtKB-KW"/>
</dbReference>
<dbReference type="SUPFAM" id="SSF52794">
    <property type="entry name" value="PTS system IIB component-like"/>
    <property type="match status" value="1"/>
</dbReference>
<dbReference type="CDD" id="cd05569">
    <property type="entry name" value="PTS_IIB_fructose"/>
    <property type="match status" value="1"/>
</dbReference>
<keyword evidence="6" id="KW-0808">Transferase</keyword>
<organism evidence="10">
    <name type="scientific">uncultured Alphaproteobacteria bacterium</name>
    <dbReference type="NCBI Taxonomy" id="91750"/>
    <lineage>
        <taxon>Bacteria</taxon>
        <taxon>Pseudomonadati</taxon>
        <taxon>Pseudomonadota</taxon>
        <taxon>Alphaproteobacteria</taxon>
        <taxon>environmental samples</taxon>
    </lineage>
</organism>
<dbReference type="Pfam" id="PF02302">
    <property type="entry name" value="PTS_IIB"/>
    <property type="match status" value="1"/>
</dbReference>
<evidence type="ECO:0000256" key="3">
    <source>
        <dbReference type="ARBA" id="ARBA00022448"/>
    </source>
</evidence>
<reference evidence="10" key="1">
    <citation type="submission" date="2016-04" db="EMBL/GenBank/DDBJ databases">
        <authorList>
            <person name="Evans L.H."/>
            <person name="Alamgir A."/>
            <person name="Owens N."/>
            <person name="Weber N.D."/>
            <person name="Virtaneva K."/>
            <person name="Barbian K."/>
            <person name="Babar A."/>
            <person name="Rosenke K."/>
        </authorList>
    </citation>
    <scope>NUCLEOTIDE SEQUENCE</scope>
    <source>
        <strain evidence="10">86</strain>
    </source>
</reference>
<dbReference type="PANTHER" id="PTHR30505:SF0">
    <property type="entry name" value="FRUCTOSE-LIKE PTS SYSTEM EIIBC COMPONENT-RELATED"/>
    <property type="match status" value="1"/>
</dbReference>
<dbReference type="InterPro" id="IPR003501">
    <property type="entry name" value="PTS_EIIB_2/3"/>
</dbReference>
<dbReference type="InterPro" id="IPR050864">
    <property type="entry name" value="Bacterial_PTS_Sugar_Transport"/>
</dbReference>
<evidence type="ECO:0000256" key="6">
    <source>
        <dbReference type="ARBA" id="ARBA00022679"/>
    </source>
</evidence>
<sequence length="114" mass="12048">MRIVAVTACPTGVALTYMAAARLANIARARDHAIKIETQGALGVEDVLTPKDVARADVAIIAADIEVRGAERFARCRLLRVSTAEAIEAPEAVFARAEALAAAPRNRSATPRNV</sequence>
<evidence type="ECO:0000256" key="1">
    <source>
        <dbReference type="ARBA" id="ARBA00001401"/>
    </source>
</evidence>
<evidence type="ECO:0000256" key="7">
    <source>
        <dbReference type="ARBA" id="ARBA00022683"/>
    </source>
</evidence>
<evidence type="ECO:0000313" key="10">
    <source>
        <dbReference type="EMBL" id="SBW02175.1"/>
    </source>
</evidence>
<dbReference type="Gene3D" id="3.40.50.2300">
    <property type="match status" value="1"/>
</dbReference>
<name>A0A212JSA4_9PROT</name>
<evidence type="ECO:0000256" key="4">
    <source>
        <dbReference type="ARBA" id="ARBA00022553"/>
    </source>
</evidence>
<keyword evidence="4" id="KW-0597">Phosphoprotein</keyword>
<accession>A0A212JSA4</accession>
<dbReference type="PROSITE" id="PS51099">
    <property type="entry name" value="PTS_EIIB_TYPE_2"/>
    <property type="match status" value="1"/>
</dbReference>
<gene>
    <name evidence="10" type="primary">frwB</name>
    <name evidence="10" type="ORF">KL86APRO_11549</name>
</gene>
<evidence type="ECO:0000256" key="8">
    <source>
        <dbReference type="ARBA" id="ARBA00022777"/>
    </source>
</evidence>
<dbReference type="GO" id="GO:0022877">
    <property type="term" value="F:protein-N(PI)-phosphohistidine-fructose phosphotransferase system transporter activity"/>
    <property type="evidence" value="ECO:0007669"/>
    <property type="project" value="InterPro"/>
</dbReference>
<feature type="domain" description="PTS EIIB type-2" evidence="9">
    <location>
        <begin position="1"/>
        <end position="99"/>
    </location>
</feature>
<evidence type="ECO:0000256" key="2">
    <source>
        <dbReference type="ARBA" id="ARBA00012799"/>
    </source>
</evidence>
<dbReference type="AlphaFoldDB" id="A0A212JSA4"/>
<dbReference type="InterPro" id="IPR003353">
    <property type="entry name" value="PTS_IIB_fruc"/>
</dbReference>